<gene>
    <name evidence="3" type="ORF">ECPE_LOCUS3419</name>
</gene>
<dbReference type="Proteomes" id="UP000272942">
    <property type="component" value="Unassembled WGS sequence"/>
</dbReference>
<dbReference type="GO" id="GO:0005737">
    <property type="term" value="C:cytoplasm"/>
    <property type="evidence" value="ECO:0007669"/>
    <property type="project" value="TreeGrafter"/>
</dbReference>
<dbReference type="OrthoDB" id="548867at2759"/>
<keyword evidence="1" id="KW-0547">Nucleotide-binding</keyword>
<dbReference type="GO" id="GO:0005524">
    <property type="term" value="F:ATP binding"/>
    <property type="evidence" value="ECO:0007669"/>
    <property type="project" value="UniProtKB-KW"/>
</dbReference>
<organism evidence="3 4">
    <name type="scientific">Echinostoma caproni</name>
    <dbReference type="NCBI Taxonomy" id="27848"/>
    <lineage>
        <taxon>Eukaryota</taxon>
        <taxon>Metazoa</taxon>
        <taxon>Spiralia</taxon>
        <taxon>Lophotrochozoa</taxon>
        <taxon>Platyhelminthes</taxon>
        <taxon>Trematoda</taxon>
        <taxon>Digenea</taxon>
        <taxon>Plagiorchiida</taxon>
        <taxon>Echinostomata</taxon>
        <taxon>Echinostomatoidea</taxon>
        <taxon>Echinostomatidae</taxon>
        <taxon>Echinostoma</taxon>
    </lineage>
</organism>
<proteinExistence type="predicted"/>
<dbReference type="PANTHER" id="PTHR12169:SF6">
    <property type="entry name" value="AFG1-LIKE ATPASE"/>
    <property type="match status" value="1"/>
</dbReference>
<evidence type="ECO:0000313" key="3">
    <source>
        <dbReference type="EMBL" id="VDP69463.1"/>
    </source>
</evidence>
<keyword evidence="2" id="KW-0067">ATP-binding</keyword>
<evidence type="ECO:0000313" key="4">
    <source>
        <dbReference type="Proteomes" id="UP000272942"/>
    </source>
</evidence>
<dbReference type="PANTHER" id="PTHR12169">
    <property type="entry name" value="ATPASE N2B"/>
    <property type="match status" value="1"/>
</dbReference>
<reference evidence="3 4" key="1">
    <citation type="submission" date="2018-11" db="EMBL/GenBank/DDBJ databases">
        <authorList>
            <consortium name="Pathogen Informatics"/>
        </authorList>
    </citation>
    <scope>NUCLEOTIDE SEQUENCE [LARGE SCALE GENOMIC DNA]</scope>
    <source>
        <strain evidence="3 4">Egypt</strain>
    </source>
</reference>
<dbReference type="AlphaFoldDB" id="A0A3P8JI09"/>
<dbReference type="InterPro" id="IPR005654">
    <property type="entry name" value="ATPase_AFG1-like"/>
</dbReference>
<evidence type="ECO:0000256" key="2">
    <source>
        <dbReference type="ARBA" id="ARBA00022840"/>
    </source>
</evidence>
<name>A0A3P8JI09_9TREM</name>
<dbReference type="Pfam" id="PF03969">
    <property type="entry name" value="AFG1_ATPase"/>
    <property type="match status" value="1"/>
</dbReference>
<accession>A0A3P8JI09</accession>
<sequence>MAARFHTLLLRNVPELGPFRLPSLKRFTHLIDVLYDNHVRLVIAADRPITRLVSHNNRSLTELVAEHRQLIDDLQLDMVSCSHIQFSYYYTPRCDEQQTGRTPWSRGPAVQ</sequence>
<dbReference type="EMBL" id="UZAN01040380">
    <property type="protein sequence ID" value="VDP69463.1"/>
    <property type="molecule type" value="Genomic_DNA"/>
</dbReference>
<protein>
    <submittedName>
        <fullName evidence="3">Uncharacterized protein</fullName>
    </submittedName>
</protein>
<evidence type="ECO:0000256" key="1">
    <source>
        <dbReference type="ARBA" id="ARBA00022741"/>
    </source>
</evidence>
<keyword evidence="4" id="KW-1185">Reference proteome</keyword>
<dbReference type="GO" id="GO:0016887">
    <property type="term" value="F:ATP hydrolysis activity"/>
    <property type="evidence" value="ECO:0007669"/>
    <property type="project" value="InterPro"/>
</dbReference>